<keyword evidence="1 5" id="KW-0963">Cytoplasm</keyword>
<gene>
    <name evidence="5" type="primary">cheB</name>
    <name evidence="10" type="ORF">H4O09_12710</name>
</gene>
<comment type="catalytic activity">
    <reaction evidence="4 5">
        <text>[protein]-L-glutamate 5-O-methyl ester + H2O = L-glutamyl-[protein] + methanol + H(+)</text>
        <dbReference type="Rhea" id="RHEA:23236"/>
        <dbReference type="Rhea" id="RHEA-COMP:10208"/>
        <dbReference type="Rhea" id="RHEA-COMP:10311"/>
        <dbReference type="ChEBI" id="CHEBI:15377"/>
        <dbReference type="ChEBI" id="CHEBI:15378"/>
        <dbReference type="ChEBI" id="CHEBI:17790"/>
        <dbReference type="ChEBI" id="CHEBI:29973"/>
        <dbReference type="ChEBI" id="CHEBI:82795"/>
        <dbReference type="EC" id="3.1.1.61"/>
    </reaction>
</comment>
<feature type="domain" description="CheB-type methylesterase" evidence="9">
    <location>
        <begin position="170"/>
        <end position="362"/>
    </location>
</feature>
<dbReference type="Gene3D" id="3.40.50.180">
    <property type="entry name" value="Methylesterase CheB, C-terminal domain"/>
    <property type="match status" value="1"/>
</dbReference>
<evidence type="ECO:0000256" key="1">
    <source>
        <dbReference type="ARBA" id="ARBA00022490"/>
    </source>
</evidence>
<evidence type="ECO:0000313" key="10">
    <source>
        <dbReference type="EMBL" id="MBB1117913.1"/>
    </source>
</evidence>
<comment type="domain">
    <text evidence="5">Contains a C-terminal catalytic domain, and an N-terminal region which modulates catalytic activity.</text>
</comment>
<organism evidence="10 11">
    <name type="scientific">Stenotrophomonas koreensis</name>
    <dbReference type="NCBI Taxonomy" id="266128"/>
    <lineage>
        <taxon>Bacteria</taxon>
        <taxon>Pseudomonadati</taxon>
        <taxon>Pseudomonadota</taxon>
        <taxon>Gammaproteobacteria</taxon>
        <taxon>Lysobacterales</taxon>
        <taxon>Lysobacteraceae</taxon>
        <taxon>Stenotrophomonas</taxon>
    </lineage>
</organism>
<dbReference type="HAMAP" id="MF_00099">
    <property type="entry name" value="CheB_chemtxs"/>
    <property type="match status" value="1"/>
</dbReference>
<dbReference type="CDD" id="cd16432">
    <property type="entry name" value="CheB_Rec"/>
    <property type="match status" value="1"/>
</dbReference>
<dbReference type="InterPro" id="IPR011006">
    <property type="entry name" value="CheY-like_superfamily"/>
</dbReference>
<evidence type="ECO:0000259" key="8">
    <source>
        <dbReference type="PROSITE" id="PS50110"/>
    </source>
</evidence>
<dbReference type="NCBIfam" id="NF009206">
    <property type="entry name" value="PRK12555.1"/>
    <property type="match status" value="1"/>
</dbReference>
<dbReference type="InterPro" id="IPR035909">
    <property type="entry name" value="CheB_C"/>
</dbReference>
<comment type="subcellular location">
    <subcellularLocation>
        <location evidence="5">Cytoplasm</location>
    </subcellularLocation>
</comment>
<evidence type="ECO:0000259" key="9">
    <source>
        <dbReference type="PROSITE" id="PS50122"/>
    </source>
</evidence>
<evidence type="ECO:0000256" key="2">
    <source>
        <dbReference type="ARBA" id="ARBA00022500"/>
    </source>
</evidence>
<keyword evidence="3 5" id="KW-0378">Hydrolase</keyword>
<comment type="PTM">
    <text evidence="5">Phosphorylated by CheA. Phosphorylation of the N-terminal regulatory domain activates the methylesterase activity.</text>
</comment>
<dbReference type="EC" id="3.1.1.61" evidence="5"/>
<feature type="active site" evidence="5 6">
    <location>
        <position position="208"/>
    </location>
</feature>
<dbReference type="PANTHER" id="PTHR42872">
    <property type="entry name" value="PROTEIN-GLUTAMATE METHYLESTERASE/PROTEIN-GLUTAMINE GLUTAMINASE"/>
    <property type="match status" value="1"/>
</dbReference>
<accession>A0A7W3V1S3</accession>
<dbReference type="PIRSF" id="PIRSF000876">
    <property type="entry name" value="RR_chemtxs_CheB"/>
    <property type="match status" value="1"/>
</dbReference>
<dbReference type="GO" id="GO:0008984">
    <property type="term" value="F:protein-glutamate methylesterase activity"/>
    <property type="evidence" value="ECO:0007669"/>
    <property type="project" value="UniProtKB-UniRule"/>
</dbReference>
<protein>
    <recommendedName>
        <fullName evidence="5">Protein-glutamate methylesterase/protein-glutamine glutaminase</fullName>
        <ecNumber evidence="5">3.1.1.61</ecNumber>
        <ecNumber evidence="5">3.5.1.44</ecNumber>
    </recommendedName>
</protein>
<dbReference type="GO" id="GO:0005737">
    <property type="term" value="C:cytoplasm"/>
    <property type="evidence" value="ECO:0007669"/>
    <property type="project" value="UniProtKB-SubCell"/>
</dbReference>
<reference evidence="10 11" key="1">
    <citation type="submission" date="2020-08" db="EMBL/GenBank/DDBJ databases">
        <title>Stenotrophomonas sp. W1S232.</title>
        <authorList>
            <person name="Deng Y."/>
        </authorList>
    </citation>
    <scope>NUCLEOTIDE SEQUENCE [LARGE SCALE GENOMIC DNA]</scope>
    <source>
        <strain evidence="10 11">W1S232</strain>
    </source>
</reference>
<dbReference type="CDD" id="cd17541">
    <property type="entry name" value="REC_CheB-like"/>
    <property type="match status" value="1"/>
</dbReference>
<comment type="catalytic activity">
    <reaction evidence="5">
        <text>L-glutaminyl-[protein] + H2O = L-glutamyl-[protein] + NH4(+)</text>
        <dbReference type="Rhea" id="RHEA:16441"/>
        <dbReference type="Rhea" id="RHEA-COMP:10207"/>
        <dbReference type="Rhea" id="RHEA-COMP:10208"/>
        <dbReference type="ChEBI" id="CHEBI:15377"/>
        <dbReference type="ChEBI" id="CHEBI:28938"/>
        <dbReference type="ChEBI" id="CHEBI:29973"/>
        <dbReference type="ChEBI" id="CHEBI:30011"/>
        <dbReference type="EC" id="3.5.1.44"/>
    </reaction>
</comment>
<dbReference type="InterPro" id="IPR008248">
    <property type="entry name" value="CheB-like"/>
</dbReference>
<comment type="caution">
    <text evidence="10">The sequence shown here is derived from an EMBL/GenBank/DDBJ whole genome shotgun (WGS) entry which is preliminary data.</text>
</comment>
<keyword evidence="5 7" id="KW-0597">Phosphoprotein</keyword>
<dbReference type="InterPro" id="IPR001789">
    <property type="entry name" value="Sig_transdc_resp-reg_receiver"/>
</dbReference>
<dbReference type="PROSITE" id="PS50122">
    <property type="entry name" value="CHEB"/>
    <property type="match status" value="1"/>
</dbReference>
<dbReference type="EC" id="3.5.1.44" evidence="5"/>
<evidence type="ECO:0000313" key="11">
    <source>
        <dbReference type="Proteomes" id="UP000550609"/>
    </source>
</evidence>
<feature type="domain" description="Response regulatory" evidence="8">
    <location>
        <begin position="8"/>
        <end position="125"/>
    </location>
</feature>
<comment type="similarity">
    <text evidence="5">Belongs to the CheB family.</text>
</comment>
<name>A0A7W3V1S3_9GAMM</name>
<dbReference type="SMART" id="SM00448">
    <property type="entry name" value="REC"/>
    <property type="match status" value="1"/>
</dbReference>
<dbReference type="InterPro" id="IPR000673">
    <property type="entry name" value="Sig_transdc_resp-reg_Me-estase"/>
</dbReference>
<evidence type="ECO:0000256" key="6">
    <source>
        <dbReference type="PROSITE-ProRule" id="PRU00050"/>
    </source>
</evidence>
<evidence type="ECO:0000256" key="4">
    <source>
        <dbReference type="ARBA" id="ARBA00048267"/>
    </source>
</evidence>
<dbReference type="SUPFAM" id="SSF52172">
    <property type="entry name" value="CheY-like"/>
    <property type="match status" value="1"/>
</dbReference>
<feature type="active site" evidence="5 6">
    <location>
        <position position="182"/>
    </location>
</feature>
<dbReference type="GO" id="GO:0006935">
    <property type="term" value="P:chemotaxis"/>
    <property type="evidence" value="ECO:0007669"/>
    <property type="project" value="UniProtKB-UniRule"/>
</dbReference>
<dbReference type="SUPFAM" id="SSF52738">
    <property type="entry name" value="Methylesterase CheB, C-terminal domain"/>
    <property type="match status" value="1"/>
</dbReference>
<comment type="function">
    <text evidence="5">Involved in chemotaxis. Part of a chemotaxis signal transduction system that modulates chemotaxis in response to various stimuli. Catalyzes the demethylation of specific methylglutamate residues introduced into the chemoreceptors (methyl-accepting chemotaxis proteins or MCP) by CheR. Also mediates the irreversible deamidation of specific glutamine residues to glutamic acid.</text>
</comment>
<dbReference type="NCBIfam" id="NF001965">
    <property type="entry name" value="PRK00742.1"/>
    <property type="match status" value="1"/>
</dbReference>
<dbReference type="Pfam" id="PF00072">
    <property type="entry name" value="Response_reg"/>
    <property type="match status" value="1"/>
</dbReference>
<dbReference type="Proteomes" id="UP000550609">
    <property type="component" value="Unassembled WGS sequence"/>
</dbReference>
<dbReference type="RefSeq" id="WP_182622874.1">
    <property type="nucleotide sequence ID" value="NZ_JACIUV010000006.1"/>
</dbReference>
<dbReference type="PROSITE" id="PS50110">
    <property type="entry name" value="RESPONSE_REGULATORY"/>
    <property type="match status" value="1"/>
</dbReference>
<dbReference type="EMBL" id="JACIUV010000006">
    <property type="protein sequence ID" value="MBB1117913.1"/>
    <property type="molecule type" value="Genomic_DNA"/>
</dbReference>
<dbReference type="Gene3D" id="3.40.50.2300">
    <property type="match status" value="1"/>
</dbReference>
<keyword evidence="2 5" id="KW-0145">Chemotaxis</keyword>
<feature type="modified residue" description="4-aspartylphosphate" evidence="5 7">
    <location>
        <position position="59"/>
    </location>
</feature>
<dbReference type="PANTHER" id="PTHR42872:SF6">
    <property type="entry name" value="PROTEIN-GLUTAMATE METHYLESTERASE_PROTEIN-GLUTAMINE GLUTAMINASE"/>
    <property type="match status" value="1"/>
</dbReference>
<evidence type="ECO:0000256" key="5">
    <source>
        <dbReference type="HAMAP-Rule" id="MF_00099"/>
    </source>
</evidence>
<evidence type="ECO:0000256" key="7">
    <source>
        <dbReference type="PROSITE-ProRule" id="PRU00169"/>
    </source>
</evidence>
<dbReference type="Pfam" id="PF01339">
    <property type="entry name" value="CheB_methylest"/>
    <property type="match status" value="1"/>
</dbReference>
<dbReference type="GO" id="GO:0000156">
    <property type="term" value="F:phosphorelay response regulator activity"/>
    <property type="evidence" value="ECO:0007669"/>
    <property type="project" value="InterPro"/>
</dbReference>
<evidence type="ECO:0000256" key="3">
    <source>
        <dbReference type="ARBA" id="ARBA00022801"/>
    </source>
</evidence>
<dbReference type="GO" id="GO:0050568">
    <property type="term" value="F:protein-glutamine glutaminase activity"/>
    <property type="evidence" value="ECO:0007669"/>
    <property type="project" value="UniProtKB-UniRule"/>
</dbReference>
<dbReference type="AlphaFoldDB" id="A0A7W3V1S3"/>
<sequence>MSLPSRCRVLIVDDSAVVRQLLGEILAGDAEIEVVGTASDPYVAREKIKLLKPDVLTLDVEMPRMDGLMFLHNLMRLHPIPVVMISSLTQRGADTTLQALALGAVDFVSKPTLDVQRGLRGFAEEIITKVKMAARARVRVPERPLLPAPGSTGTQSAPGASALTAARARFRTTDRLIAIGASAGGTEALRVVLEGMPADAPAVVITQHLPASFSAAFAERLDRHSAMAVREASDGEAILPGHAYIPKGGQHLRVIGDGARWRCRIDDGPAVNRHKPAVDVLFHSVAQTAGANAIGAILTGMGDDGARGLLAMRQAGARTLIQDEATAVVWGMPGAAHKLGAAEEIVPLERIAERLLTLARANA</sequence>
<feature type="active site" evidence="5 6">
    <location>
        <position position="304"/>
    </location>
</feature>
<proteinExistence type="inferred from homology"/>